<dbReference type="Proteomes" id="UP000789595">
    <property type="component" value="Unassembled WGS sequence"/>
</dbReference>
<proteinExistence type="predicted"/>
<dbReference type="PANTHER" id="PTHR33639:SF2">
    <property type="entry name" value="DUF393 DOMAIN-CONTAINING PROTEIN"/>
    <property type="match status" value="1"/>
</dbReference>
<dbReference type="PANTHER" id="PTHR33639">
    <property type="entry name" value="THIOL-DISULFIDE OXIDOREDUCTASE DCC"/>
    <property type="match status" value="1"/>
</dbReference>
<dbReference type="InterPro" id="IPR007263">
    <property type="entry name" value="DCC1-like"/>
</dbReference>
<dbReference type="GO" id="GO:0015035">
    <property type="term" value="F:protein-disulfide reductase activity"/>
    <property type="evidence" value="ECO:0007669"/>
    <property type="project" value="InterPro"/>
</dbReference>
<evidence type="ECO:0000313" key="2">
    <source>
        <dbReference type="EMBL" id="CAH0368492.1"/>
    </source>
</evidence>
<dbReference type="OrthoDB" id="410458at2759"/>
<gene>
    <name evidence="1" type="ORF">PCAL00307_LOCUS12748</name>
    <name evidence="2" type="ORF">PECAL_2P15590</name>
</gene>
<dbReference type="Pfam" id="PF04134">
    <property type="entry name" value="DCC1-like"/>
    <property type="match status" value="1"/>
</dbReference>
<dbReference type="InterPro" id="IPR052927">
    <property type="entry name" value="DCC_oxidoreductase"/>
</dbReference>
<evidence type="ECO:0008006" key="4">
    <source>
        <dbReference type="Google" id="ProtNLM"/>
    </source>
</evidence>
<accession>A0A7S4E8F1</accession>
<dbReference type="EMBL" id="CAKKNE010000002">
    <property type="protein sequence ID" value="CAH0368492.1"/>
    <property type="molecule type" value="Genomic_DNA"/>
</dbReference>
<evidence type="ECO:0000313" key="3">
    <source>
        <dbReference type="Proteomes" id="UP000789595"/>
    </source>
</evidence>
<reference evidence="1" key="1">
    <citation type="submission" date="2021-01" db="EMBL/GenBank/DDBJ databases">
        <authorList>
            <person name="Corre E."/>
            <person name="Pelletier E."/>
            <person name="Niang G."/>
            <person name="Scheremetjew M."/>
            <person name="Finn R."/>
            <person name="Kale V."/>
            <person name="Holt S."/>
            <person name="Cochrane G."/>
            <person name="Meng A."/>
            <person name="Brown T."/>
            <person name="Cohen L."/>
        </authorList>
    </citation>
    <scope>NUCLEOTIDE SEQUENCE</scope>
    <source>
        <strain evidence="1">CCMP1756</strain>
    </source>
</reference>
<dbReference type="AlphaFoldDB" id="A0A7S4E8F1"/>
<keyword evidence="3" id="KW-1185">Reference proteome</keyword>
<dbReference type="EMBL" id="HBIW01014799">
    <property type="protein sequence ID" value="CAE0697312.1"/>
    <property type="molecule type" value="Transcribed_RNA"/>
</dbReference>
<reference evidence="2" key="2">
    <citation type="submission" date="2021-11" db="EMBL/GenBank/DDBJ databases">
        <authorList>
            <consortium name="Genoscope - CEA"/>
            <person name="William W."/>
        </authorList>
    </citation>
    <scope>NUCLEOTIDE SEQUENCE</scope>
</reference>
<organism evidence="1">
    <name type="scientific">Pelagomonas calceolata</name>
    <dbReference type="NCBI Taxonomy" id="35677"/>
    <lineage>
        <taxon>Eukaryota</taxon>
        <taxon>Sar</taxon>
        <taxon>Stramenopiles</taxon>
        <taxon>Ochrophyta</taxon>
        <taxon>Pelagophyceae</taxon>
        <taxon>Pelagomonadales</taxon>
        <taxon>Pelagomonadaceae</taxon>
        <taxon>Pelagomonas</taxon>
    </lineage>
</organism>
<protein>
    <recommendedName>
        <fullName evidence="4">Thiol-disulfide oxidoreductase DCC</fullName>
    </recommendedName>
</protein>
<evidence type="ECO:0000313" key="1">
    <source>
        <dbReference type="EMBL" id="CAE0697312.1"/>
    </source>
</evidence>
<sequence length="195" mass="21603">MPRPRLLVAALGCATALRLPWRRPAPQLLPPVPQIFTPDDSRPVVLFDGECNLCNRGVNLLLDRDRCDDDERGNLRVAALQSGVGRTLCARLPPDQYAKAVDAETGAYKSIVVQGAREAWVGSAAVLKIGRQLRGPLGWLAALGSFVPRLVLDPAYGFVSRRRKLWFGESDQCRVWDDDWEQRFVDDAVLRGDPG</sequence>
<name>A0A7S4E8F1_9STRA</name>